<evidence type="ECO:0000256" key="1">
    <source>
        <dbReference type="SAM" id="MobiDB-lite"/>
    </source>
</evidence>
<keyword evidence="3" id="KW-1185">Reference proteome</keyword>
<evidence type="ECO:0008006" key="4">
    <source>
        <dbReference type="Google" id="ProtNLM"/>
    </source>
</evidence>
<evidence type="ECO:0000313" key="3">
    <source>
        <dbReference type="Proteomes" id="UP000265000"/>
    </source>
</evidence>
<reference evidence="2" key="2">
    <citation type="submission" date="2025-09" db="UniProtKB">
        <authorList>
            <consortium name="Ensembl"/>
        </authorList>
    </citation>
    <scope>IDENTIFICATION</scope>
</reference>
<dbReference type="AlphaFoldDB" id="A0A3Q2PGX9"/>
<evidence type="ECO:0000313" key="2">
    <source>
        <dbReference type="Ensembl" id="ENSFHEP00000011899.1"/>
    </source>
</evidence>
<organism evidence="2 3">
    <name type="scientific">Fundulus heteroclitus</name>
    <name type="common">Killifish</name>
    <name type="synonym">Mummichog</name>
    <dbReference type="NCBI Taxonomy" id="8078"/>
    <lineage>
        <taxon>Eukaryota</taxon>
        <taxon>Metazoa</taxon>
        <taxon>Chordata</taxon>
        <taxon>Craniata</taxon>
        <taxon>Vertebrata</taxon>
        <taxon>Euteleostomi</taxon>
        <taxon>Actinopterygii</taxon>
        <taxon>Neopterygii</taxon>
        <taxon>Teleostei</taxon>
        <taxon>Neoteleostei</taxon>
        <taxon>Acanthomorphata</taxon>
        <taxon>Ovalentaria</taxon>
        <taxon>Atherinomorphae</taxon>
        <taxon>Cyprinodontiformes</taxon>
        <taxon>Fundulidae</taxon>
        <taxon>Fundulus</taxon>
    </lineage>
</organism>
<dbReference type="Ensembl" id="ENSFHET00000019028.1">
    <property type="protein sequence ID" value="ENSFHEP00000011899.1"/>
    <property type="gene ID" value="ENSFHEG00000013352.1"/>
</dbReference>
<accession>A0A3Q2PGX9</accession>
<proteinExistence type="predicted"/>
<reference evidence="2" key="1">
    <citation type="submission" date="2025-08" db="UniProtKB">
        <authorList>
            <consortium name="Ensembl"/>
        </authorList>
    </citation>
    <scope>IDENTIFICATION</scope>
</reference>
<protein>
    <recommendedName>
        <fullName evidence="4">DUF4939 domain-containing protein</fullName>
    </recommendedName>
</protein>
<feature type="region of interest" description="Disordered" evidence="1">
    <location>
        <begin position="18"/>
        <end position="45"/>
    </location>
</feature>
<dbReference type="GeneTree" id="ENSGT00940000177401"/>
<sequence>MGLQGQLQGLASQLNQLASRASANQQPATSASLSPSPEPTSATTSPPISFILRLLTGRALRWAESRFPDCQQFGCTFSEFISEFKTVFAAESDEANGYLPYVSGADE</sequence>
<dbReference type="Proteomes" id="UP000265000">
    <property type="component" value="Unplaced"/>
</dbReference>
<feature type="compositionally biased region" description="Low complexity" evidence="1">
    <location>
        <begin position="27"/>
        <end position="45"/>
    </location>
</feature>
<name>A0A3Q2PGX9_FUNHE</name>